<feature type="compositionally biased region" description="Low complexity" evidence="5">
    <location>
        <begin position="189"/>
        <end position="204"/>
    </location>
</feature>
<keyword evidence="3" id="KW-0159">Chromosome partition</keyword>
<dbReference type="Proteomes" id="UP000616839">
    <property type="component" value="Unassembled WGS sequence"/>
</dbReference>
<evidence type="ECO:0000313" key="7">
    <source>
        <dbReference type="Proteomes" id="UP000616839"/>
    </source>
</evidence>
<evidence type="ECO:0000256" key="1">
    <source>
        <dbReference type="ARBA" id="ARBA00022490"/>
    </source>
</evidence>
<reference evidence="6" key="1">
    <citation type="submission" date="2020-09" db="EMBL/GenBank/DDBJ databases">
        <title>Nocardioides sp. strain MJB4 16S ribosomal RNA gene Genome sequencing and assembly.</title>
        <authorList>
            <person name="Kim I."/>
        </authorList>
    </citation>
    <scope>NUCLEOTIDE SEQUENCE</scope>
    <source>
        <strain evidence="6">MJB4</strain>
    </source>
</reference>
<evidence type="ECO:0000256" key="2">
    <source>
        <dbReference type="ARBA" id="ARBA00022618"/>
    </source>
</evidence>
<comment type="caution">
    <text evidence="6">The sequence shown here is derived from an EMBL/GenBank/DDBJ whole genome shotgun (WGS) entry which is preliminary data.</text>
</comment>
<name>A0A927K532_9ACTN</name>
<evidence type="ECO:0000256" key="3">
    <source>
        <dbReference type="ARBA" id="ARBA00022829"/>
    </source>
</evidence>
<gene>
    <name evidence="6" type="primary">scpB</name>
    <name evidence="6" type="ORF">IE331_06580</name>
</gene>
<dbReference type="GO" id="GO:0051301">
    <property type="term" value="P:cell division"/>
    <property type="evidence" value="ECO:0007669"/>
    <property type="project" value="UniProtKB-KW"/>
</dbReference>
<keyword evidence="7" id="KW-1185">Reference proteome</keyword>
<dbReference type="PANTHER" id="PTHR34298">
    <property type="entry name" value="SEGREGATION AND CONDENSATION PROTEIN B"/>
    <property type="match status" value="1"/>
</dbReference>
<dbReference type="PANTHER" id="PTHR34298:SF2">
    <property type="entry name" value="SEGREGATION AND CONDENSATION PROTEIN B"/>
    <property type="match status" value="1"/>
</dbReference>
<keyword evidence="1" id="KW-0963">Cytoplasm</keyword>
<sequence length="244" mass="25878">MSDSETLAVAVAELRPALEAILMVADQPLDQTTLASAVGYPVEDVVGALTALAGEYTDQGRGFELRNVAGGWRFYTREEYAAVVEAFVLDGQQARLTQAALETLAVVAYKQPVSRARVSAIRGVNVDGVMRTLLARGLVEEAGQDGETGANLYSTTSYFLERIGITSLDDLPELAPYLPDMDDLEDELAGLAAPAAEGSQQEAPAPQPEPEPQPEPRPEPQPEPAHHSPHSGDGTEPDGGTEPS</sequence>
<dbReference type="SUPFAM" id="SSF46785">
    <property type="entry name" value="Winged helix' DNA-binding domain"/>
    <property type="match status" value="2"/>
</dbReference>
<organism evidence="6 7">
    <name type="scientific">Nocardioides donggukensis</name>
    <dbReference type="NCBI Taxonomy" id="2774019"/>
    <lineage>
        <taxon>Bacteria</taxon>
        <taxon>Bacillati</taxon>
        <taxon>Actinomycetota</taxon>
        <taxon>Actinomycetes</taxon>
        <taxon>Propionibacteriales</taxon>
        <taxon>Nocardioidaceae</taxon>
        <taxon>Nocardioides</taxon>
    </lineage>
</organism>
<dbReference type="NCBIfam" id="TIGR00281">
    <property type="entry name" value="SMC-Scp complex subunit ScpB"/>
    <property type="match status" value="1"/>
</dbReference>
<dbReference type="InterPro" id="IPR036390">
    <property type="entry name" value="WH_DNA-bd_sf"/>
</dbReference>
<dbReference type="InterPro" id="IPR005234">
    <property type="entry name" value="ScpB_csome_segregation"/>
</dbReference>
<keyword evidence="2" id="KW-0132">Cell division</keyword>
<evidence type="ECO:0000256" key="4">
    <source>
        <dbReference type="ARBA" id="ARBA00023306"/>
    </source>
</evidence>
<keyword evidence="4" id="KW-0131">Cell cycle</keyword>
<dbReference type="EMBL" id="JACYXZ010000002">
    <property type="protein sequence ID" value="MBD8869285.1"/>
    <property type="molecule type" value="Genomic_DNA"/>
</dbReference>
<dbReference type="InterPro" id="IPR036388">
    <property type="entry name" value="WH-like_DNA-bd_sf"/>
</dbReference>
<protein>
    <submittedName>
        <fullName evidence="6">SMC-Scp complex subunit ScpB</fullName>
    </submittedName>
</protein>
<evidence type="ECO:0000256" key="5">
    <source>
        <dbReference type="SAM" id="MobiDB-lite"/>
    </source>
</evidence>
<feature type="region of interest" description="Disordered" evidence="5">
    <location>
        <begin position="188"/>
        <end position="244"/>
    </location>
</feature>
<dbReference type="AlphaFoldDB" id="A0A927K532"/>
<evidence type="ECO:0000313" key="6">
    <source>
        <dbReference type="EMBL" id="MBD8869285.1"/>
    </source>
</evidence>
<dbReference type="RefSeq" id="WP_192143234.1">
    <property type="nucleotide sequence ID" value="NZ_JACYXZ010000002.1"/>
</dbReference>
<feature type="compositionally biased region" description="Basic and acidic residues" evidence="5">
    <location>
        <begin position="214"/>
        <end position="226"/>
    </location>
</feature>
<proteinExistence type="predicted"/>
<dbReference type="GO" id="GO:0051304">
    <property type="term" value="P:chromosome separation"/>
    <property type="evidence" value="ECO:0007669"/>
    <property type="project" value="InterPro"/>
</dbReference>
<dbReference type="Gene3D" id="1.10.10.10">
    <property type="entry name" value="Winged helix-like DNA-binding domain superfamily/Winged helix DNA-binding domain"/>
    <property type="match status" value="2"/>
</dbReference>
<dbReference type="Pfam" id="PF04079">
    <property type="entry name" value="SMC_ScpB"/>
    <property type="match status" value="1"/>
</dbReference>
<accession>A0A927K532</accession>